<protein>
    <submittedName>
        <fullName evidence="1">Uncharacterized protein</fullName>
    </submittedName>
</protein>
<evidence type="ECO:0000313" key="1">
    <source>
        <dbReference type="EMBL" id="QDB73958.1"/>
    </source>
</evidence>
<sequence length="159" mass="18527">MQPIAEGRGLPEFISVVEDRTGDLYNKWHGRWDDEEEFGCWLGDHSYTHMTVNENLEWKGWSNHLSQGGVVSVEHYEETVAKGKDPECWCGGVSGTEVFVVEQEDYWMYKTLTKNPTHVQCKWKSEQSLGEMYRWFLEEIGRIKNEHGEDVYLVVGFDS</sequence>
<evidence type="ECO:0000313" key="2">
    <source>
        <dbReference type="Proteomes" id="UP000316128"/>
    </source>
</evidence>
<dbReference type="Proteomes" id="UP000316128">
    <property type="component" value="Segment"/>
</dbReference>
<keyword evidence="2" id="KW-1185">Reference proteome</keyword>
<accession>A0A4Y5TX77</accession>
<dbReference type="EMBL" id="MK804893">
    <property type="protein sequence ID" value="QDB73958.1"/>
    <property type="molecule type" value="Genomic_DNA"/>
</dbReference>
<proteinExistence type="predicted"/>
<reference evidence="1 2" key="1">
    <citation type="submission" date="2019-04" db="EMBL/GenBank/DDBJ databases">
        <title>Nine Novel Phages from a Plateau Lake in Southwest China Provide Insights into Aeromonas Phage Diversity.</title>
        <authorList>
            <person name="Xiao W."/>
            <person name="Bai M."/>
            <person name="Wang Y."/>
            <person name="Cui X."/>
        </authorList>
    </citation>
    <scope>NUCLEOTIDE SEQUENCE [LARGE SCALE GENOMIC DNA]</scope>
</reference>
<name>A0A4Y5TX77_9CAUD</name>
<organism evidence="1 2">
    <name type="scientific">Aeromonas phage 2L372D</name>
    <dbReference type="NCBI Taxonomy" id="2588097"/>
    <lineage>
        <taxon>Viruses</taxon>
        <taxon>Duplodnaviria</taxon>
        <taxon>Heunggongvirae</taxon>
        <taxon>Uroviricota</taxon>
        <taxon>Caudoviricetes</taxon>
        <taxon>Plateaulakevirus</taxon>
        <taxon>Plateaulakevirus pv2L372D</taxon>
    </lineage>
</organism>
<gene>
    <name evidence="1" type="ORF">2L372D_044</name>
</gene>